<comment type="caution">
    <text evidence="2">The sequence shown here is derived from an EMBL/GenBank/DDBJ whole genome shotgun (WGS) entry which is preliminary data.</text>
</comment>
<reference evidence="2 3" key="1">
    <citation type="journal article" date="2024" name="Commun. Biol.">
        <title>Comparative genomic analysis of thermophilic fungi reveals convergent evolutionary adaptations and gene losses.</title>
        <authorList>
            <person name="Steindorff A.S."/>
            <person name="Aguilar-Pontes M.V."/>
            <person name="Robinson A.J."/>
            <person name="Andreopoulos B."/>
            <person name="LaButti K."/>
            <person name="Kuo A."/>
            <person name="Mondo S."/>
            <person name="Riley R."/>
            <person name="Otillar R."/>
            <person name="Haridas S."/>
            <person name="Lipzen A."/>
            <person name="Grimwood J."/>
            <person name="Schmutz J."/>
            <person name="Clum A."/>
            <person name="Reid I.D."/>
            <person name="Moisan M.C."/>
            <person name="Butler G."/>
            <person name="Nguyen T.T.M."/>
            <person name="Dewar K."/>
            <person name="Conant G."/>
            <person name="Drula E."/>
            <person name="Henrissat B."/>
            <person name="Hansel C."/>
            <person name="Singer S."/>
            <person name="Hutchinson M.I."/>
            <person name="de Vries R.P."/>
            <person name="Natvig D.O."/>
            <person name="Powell A.J."/>
            <person name="Tsang A."/>
            <person name="Grigoriev I.V."/>
        </authorList>
    </citation>
    <scope>NUCLEOTIDE SEQUENCE [LARGE SCALE GENOMIC DNA]</scope>
    <source>
        <strain evidence="2 3">ATCC 24622</strain>
    </source>
</reference>
<sequence>MLELGHKLWPASRRHRVKQSVRRLLRDRADPSLKVSRCGVQVNAVVENLPAEIRLHILSLLDLQGLGNFVRASPVLYEQFRIARRSLLLSCLQESLGCVTADAYAVARAKAIPAARRSPASEYRKAVESLLSGSPPYLSSAEPPRAAAAEDLDQAAVREMATFYFRVQRLSERYVDWALERLAAQARPHDPTTSPGFQRRLSSTERTRIVRGMYRFHLFCELFGTVRGYQWDAYGLEVDIIKVFFLRYQPWEIEEILCVAGFVQATYDRLFNEIYWDVHPCNPKFPYPIPPAEGSFDFDHTPDRTSYLEGTVGRGLECLDEVFFAVHDHQRLVRALQDRIRPSCLGIGESVIGLPGQCSVRETSVSERDRMETRRVPLPFRGDAEDARDGLRPPLAWTLLWHDTYSNVYGDLIPARMRNGGYIFWDASRMRETGMDREALRLFVPSDGGVPDPRWPEESDSDSDLEPLQRG</sequence>
<dbReference type="Proteomes" id="UP001586593">
    <property type="component" value="Unassembled WGS sequence"/>
</dbReference>
<name>A0ABR3W9B9_9PEZI</name>
<evidence type="ECO:0000313" key="3">
    <source>
        <dbReference type="Proteomes" id="UP001586593"/>
    </source>
</evidence>
<organism evidence="2 3">
    <name type="scientific">Phialemonium thermophilum</name>
    <dbReference type="NCBI Taxonomy" id="223376"/>
    <lineage>
        <taxon>Eukaryota</taxon>
        <taxon>Fungi</taxon>
        <taxon>Dikarya</taxon>
        <taxon>Ascomycota</taxon>
        <taxon>Pezizomycotina</taxon>
        <taxon>Sordariomycetes</taxon>
        <taxon>Sordariomycetidae</taxon>
        <taxon>Cephalothecales</taxon>
        <taxon>Cephalothecaceae</taxon>
        <taxon>Phialemonium</taxon>
    </lineage>
</organism>
<protein>
    <recommendedName>
        <fullName evidence="4">F-box domain-containing protein</fullName>
    </recommendedName>
</protein>
<keyword evidence="3" id="KW-1185">Reference proteome</keyword>
<evidence type="ECO:0000313" key="2">
    <source>
        <dbReference type="EMBL" id="KAL1856415.1"/>
    </source>
</evidence>
<gene>
    <name evidence="2" type="ORF">VTK73DRAFT_8290</name>
</gene>
<evidence type="ECO:0008006" key="4">
    <source>
        <dbReference type="Google" id="ProtNLM"/>
    </source>
</evidence>
<evidence type="ECO:0000256" key="1">
    <source>
        <dbReference type="SAM" id="MobiDB-lite"/>
    </source>
</evidence>
<feature type="region of interest" description="Disordered" evidence="1">
    <location>
        <begin position="445"/>
        <end position="471"/>
    </location>
</feature>
<accession>A0ABR3W9B9</accession>
<dbReference type="EMBL" id="JAZHXJ010000595">
    <property type="protein sequence ID" value="KAL1856415.1"/>
    <property type="molecule type" value="Genomic_DNA"/>
</dbReference>
<proteinExistence type="predicted"/>